<sequence length="188" mass="20756">MPQPVRLVGWRIGVGCINKGKVEAPTTPVSTKRPEEVEEEVESEVLTIVVFNSKNRVRLANTAYKEMVGQPQCSWLDFMVGNGTGVRLKVGSRRINGEVMLDLLGFTVPTSSNRFYCKVTDRMSMQWEEDAQSASSDEDRSRLSLNMIPRPLVPRCRRGRGVAGDHEAKLGAPVEGEHEGLPKTVGAC</sequence>
<keyword evidence="3" id="KW-1185">Reference proteome</keyword>
<dbReference type="PANTHER" id="PTHR33595:SF3">
    <property type="entry name" value="PAS DOMAIN-CONTAINING PROTEIN"/>
    <property type="match status" value="1"/>
</dbReference>
<feature type="region of interest" description="Disordered" evidence="1">
    <location>
        <begin position="168"/>
        <end position="188"/>
    </location>
</feature>
<dbReference type="OrthoDB" id="1922150at2759"/>
<evidence type="ECO:0000313" key="3">
    <source>
        <dbReference type="Proteomes" id="UP000652761"/>
    </source>
</evidence>
<accession>A0A843V4M4</accession>
<comment type="caution">
    <text evidence="2">The sequence shown here is derived from an EMBL/GenBank/DDBJ whole genome shotgun (WGS) entry which is preliminary data.</text>
</comment>
<reference evidence="2" key="1">
    <citation type="submission" date="2017-07" db="EMBL/GenBank/DDBJ databases">
        <title>Taro Niue Genome Assembly and Annotation.</title>
        <authorList>
            <person name="Atibalentja N."/>
            <person name="Keating K."/>
            <person name="Fields C.J."/>
        </authorList>
    </citation>
    <scope>NUCLEOTIDE SEQUENCE</scope>
    <source>
        <strain evidence="2">Niue_2</strain>
        <tissue evidence="2">Leaf</tissue>
    </source>
</reference>
<gene>
    <name evidence="2" type="ORF">Taro_021189</name>
</gene>
<dbReference type="PANTHER" id="PTHR33595">
    <property type="entry name" value="VON WILLEBRAND FACTOR A DOMAIN PROTEIN"/>
    <property type="match status" value="1"/>
</dbReference>
<evidence type="ECO:0000256" key="1">
    <source>
        <dbReference type="SAM" id="MobiDB-lite"/>
    </source>
</evidence>
<dbReference type="EMBL" id="NMUH01001074">
    <property type="protein sequence ID" value="MQL88624.1"/>
    <property type="molecule type" value="Genomic_DNA"/>
</dbReference>
<organism evidence="2 3">
    <name type="scientific">Colocasia esculenta</name>
    <name type="common">Wild taro</name>
    <name type="synonym">Arum esculentum</name>
    <dbReference type="NCBI Taxonomy" id="4460"/>
    <lineage>
        <taxon>Eukaryota</taxon>
        <taxon>Viridiplantae</taxon>
        <taxon>Streptophyta</taxon>
        <taxon>Embryophyta</taxon>
        <taxon>Tracheophyta</taxon>
        <taxon>Spermatophyta</taxon>
        <taxon>Magnoliopsida</taxon>
        <taxon>Liliopsida</taxon>
        <taxon>Araceae</taxon>
        <taxon>Aroideae</taxon>
        <taxon>Colocasieae</taxon>
        <taxon>Colocasia</taxon>
    </lineage>
</organism>
<feature type="compositionally biased region" description="Basic and acidic residues" evidence="1">
    <location>
        <begin position="168"/>
        <end position="181"/>
    </location>
</feature>
<name>A0A843V4M4_COLES</name>
<protein>
    <submittedName>
        <fullName evidence="2">Uncharacterized protein</fullName>
    </submittedName>
</protein>
<dbReference type="AlphaFoldDB" id="A0A843V4M4"/>
<dbReference type="Proteomes" id="UP000652761">
    <property type="component" value="Unassembled WGS sequence"/>
</dbReference>
<evidence type="ECO:0000313" key="2">
    <source>
        <dbReference type="EMBL" id="MQL88624.1"/>
    </source>
</evidence>
<proteinExistence type="predicted"/>